<organism evidence="1 2">
    <name type="scientific">Actinobaculum suis</name>
    <dbReference type="NCBI Taxonomy" id="1657"/>
    <lineage>
        <taxon>Bacteria</taxon>
        <taxon>Bacillati</taxon>
        <taxon>Actinomycetota</taxon>
        <taxon>Actinomycetes</taxon>
        <taxon>Actinomycetales</taxon>
        <taxon>Actinomycetaceae</taxon>
        <taxon>Actinobaculum</taxon>
    </lineage>
</organism>
<dbReference type="AlphaFoldDB" id="A0A7Z8Y906"/>
<dbReference type="RefSeq" id="WP_185933936.1">
    <property type="nucleotide sequence ID" value="NZ_UYIO01000001.1"/>
</dbReference>
<dbReference type="EMBL" id="UYIO01000001">
    <property type="protein sequence ID" value="VDG76218.1"/>
    <property type="molecule type" value="Genomic_DNA"/>
</dbReference>
<protein>
    <submittedName>
        <fullName evidence="1">Uncharacterized protein</fullName>
    </submittedName>
</protein>
<sequence length="81" mass="9017">MPRLQDIISATRLRRGKICLIELEEPRDFAVFSGSSPVFSPLPVLLAPIANRGRERTGPQAPLVIEHRKGSVTGQLERQNE</sequence>
<gene>
    <name evidence="1" type="ORF">NCTC10327_00878</name>
</gene>
<accession>A0A7Z8Y906</accession>
<proteinExistence type="predicted"/>
<name>A0A7Z8Y906_9ACTO</name>
<reference evidence="1 2" key="1">
    <citation type="submission" date="2018-11" db="EMBL/GenBank/DDBJ databases">
        <authorList>
            <consortium name="Pathogen Informatics"/>
        </authorList>
    </citation>
    <scope>NUCLEOTIDE SEQUENCE [LARGE SCALE GENOMIC DNA]</scope>
    <source>
        <strain evidence="1 2">NCTC10327</strain>
    </source>
</reference>
<evidence type="ECO:0000313" key="2">
    <source>
        <dbReference type="Proteomes" id="UP000269974"/>
    </source>
</evidence>
<comment type="caution">
    <text evidence="1">The sequence shown here is derived from an EMBL/GenBank/DDBJ whole genome shotgun (WGS) entry which is preliminary data.</text>
</comment>
<evidence type="ECO:0000313" key="1">
    <source>
        <dbReference type="EMBL" id="VDG76218.1"/>
    </source>
</evidence>
<dbReference type="Proteomes" id="UP000269974">
    <property type="component" value="Unassembled WGS sequence"/>
</dbReference>